<dbReference type="Proteomes" id="UP000093985">
    <property type="component" value="Unassembled WGS sequence"/>
</dbReference>
<dbReference type="GO" id="GO:0016020">
    <property type="term" value="C:membrane"/>
    <property type="evidence" value="ECO:0007669"/>
    <property type="project" value="UniProtKB-SubCell"/>
</dbReference>
<feature type="compositionally biased region" description="Basic and acidic residues" evidence="3">
    <location>
        <begin position="1"/>
        <end position="12"/>
    </location>
</feature>
<reference evidence="6" key="1">
    <citation type="submission" date="2016-06" db="EMBL/GenBank/DDBJ databases">
        <authorList>
            <person name="Sutton G."/>
            <person name="Brinkac L."/>
            <person name="Sanka R."/>
            <person name="Adams M."/>
            <person name="Lau E."/>
            <person name="Mehaffy C."/>
            <person name="Tameris M."/>
            <person name="Hatherill M."/>
            <person name="Hanekom W."/>
            <person name="Mahomed H."/>
            <person name="Mcshane H."/>
        </authorList>
    </citation>
    <scope>NUCLEOTIDE SEQUENCE [LARGE SCALE GENOMIC DNA]</scope>
    <source>
        <strain evidence="6">852014-51077_SCH5608930-a</strain>
    </source>
</reference>
<evidence type="ECO:0000256" key="1">
    <source>
        <dbReference type="ARBA" id="ARBA00004370"/>
    </source>
</evidence>
<evidence type="ECO:0000313" key="6">
    <source>
        <dbReference type="Proteomes" id="UP000093985"/>
    </source>
</evidence>
<accession>A0A1A2EU89</accession>
<keyword evidence="4" id="KW-1133">Transmembrane helix</keyword>
<dbReference type="RefSeq" id="WP_064854464.1">
    <property type="nucleotide sequence ID" value="NZ_LZIM01000050.1"/>
</dbReference>
<dbReference type="PANTHER" id="PTHR37042">
    <property type="entry name" value="OUTER MEMBRANE PROTEIN RV1973"/>
    <property type="match status" value="1"/>
</dbReference>
<feature type="transmembrane region" description="Helical" evidence="4">
    <location>
        <begin position="69"/>
        <end position="92"/>
    </location>
</feature>
<gene>
    <name evidence="5" type="ORF">A5771_05275</name>
</gene>
<proteinExistence type="predicted"/>
<sequence length="222" mass="23061">MADHDDAPRGELKTPPPSDGDTAVAPEHSGEAGDVPEVDDQAATEAVAGADHVDDEVGGDEPGPETRSAMALGVVVVLILAGLAGVFGFGAYESGQSEQQEKLYLQVARQGALNLTTIDHADVEADIQRILGSATGIFYEDFQQRAPAFIQVVKQAQSKTVGTITEAGLESVAGASAQALVAVSVQTSNAGAAEQQPRNWRMRIEVQKVDGALKVSNVGFVP</sequence>
<protein>
    <recommendedName>
        <fullName evidence="7">Mammalian cell entry protein</fullName>
    </recommendedName>
</protein>
<comment type="subcellular location">
    <subcellularLocation>
        <location evidence="1">Membrane</location>
    </subcellularLocation>
</comment>
<dbReference type="PANTHER" id="PTHR37042:SF4">
    <property type="entry name" value="OUTER MEMBRANE PROTEIN RV1973"/>
    <property type="match status" value="1"/>
</dbReference>
<dbReference type="OrthoDB" id="4774723at2"/>
<keyword evidence="2 4" id="KW-0472">Membrane</keyword>
<organism evidence="5 6">
    <name type="scientific">Mycolicibacter sinensis (strain JDM601)</name>
    <name type="common">Mycobacterium sinense</name>
    <dbReference type="NCBI Taxonomy" id="875328"/>
    <lineage>
        <taxon>Bacteria</taxon>
        <taxon>Bacillati</taxon>
        <taxon>Actinomycetota</taxon>
        <taxon>Actinomycetes</taxon>
        <taxon>Mycobacteriales</taxon>
        <taxon>Mycobacteriaceae</taxon>
        <taxon>Mycolicibacter</taxon>
    </lineage>
</organism>
<dbReference type="AlphaFoldDB" id="A0A1A2EU89"/>
<evidence type="ECO:0000256" key="3">
    <source>
        <dbReference type="SAM" id="MobiDB-lite"/>
    </source>
</evidence>
<name>A0A1A2EU89_MYCSD</name>
<comment type="caution">
    <text evidence="5">The sequence shown here is derived from an EMBL/GenBank/DDBJ whole genome shotgun (WGS) entry which is preliminary data.</text>
</comment>
<feature type="region of interest" description="Disordered" evidence="3">
    <location>
        <begin position="1"/>
        <end position="38"/>
    </location>
</feature>
<evidence type="ECO:0000313" key="5">
    <source>
        <dbReference type="EMBL" id="OBG07700.1"/>
    </source>
</evidence>
<evidence type="ECO:0000256" key="4">
    <source>
        <dbReference type="SAM" id="Phobius"/>
    </source>
</evidence>
<dbReference type="EMBL" id="LZIN01000036">
    <property type="protein sequence ID" value="OBG07700.1"/>
    <property type="molecule type" value="Genomic_DNA"/>
</dbReference>
<evidence type="ECO:0008006" key="7">
    <source>
        <dbReference type="Google" id="ProtNLM"/>
    </source>
</evidence>
<keyword evidence="4" id="KW-0812">Transmembrane</keyword>
<evidence type="ECO:0000256" key="2">
    <source>
        <dbReference type="ARBA" id="ARBA00023136"/>
    </source>
</evidence>